<comment type="caution">
    <text evidence="2">The sequence shown here is derived from an EMBL/GenBank/DDBJ whole genome shotgun (WGS) entry which is preliminary data.</text>
</comment>
<dbReference type="RefSeq" id="WP_382166103.1">
    <property type="nucleotide sequence ID" value="NZ_JBHTBR010000002.1"/>
</dbReference>
<reference evidence="3" key="1">
    <citation type="journal article" date="2019" name="Int. J. Syst. Evol. Microbiol.">
        <title>The Global Catalogue of Microorganisms (GCM) 10K type strain sequencing project: providing services to taxonomists for standard genome sequencing and annotation.</title>
        <authorList>
            <consortium name="The Broad Institute Genomics Platform"/>
            <consortium name="The Broad Institute Genome Sequencing Center for Infectious Disease"/>
            <person name="Wu L."/>
            <person name="Ma J."/>
        </authorList>
    </citation>
    <scope>NUCLEOTIDE SEQUENCE [LARGE SCALE GENOMIC DNA]</scope>
    <source>
        <strain evidence="3">CCUG 51308</strain>
    </source>
</reference>
<sequence length="164" mass="19022">MVMEQFLAAKAAVESLNQGIEMLKTFEEVKDANNSATLRFDLNRKILEAQQYALEAQREQLNQQTRISELEQEIAHLKSWENFKEDYSLEEVSKGTYLYVSKENFSPEIWLCPNCFERAAKSILQANGAGVQTYYHSFKCPNCQETYNVSRHTRPGNWKQTKPT</sequence>
<dbReference type="EMBL" id="JBHTBR010000002">
    <property type="protein sequence ID" value="MFC7290898.1"/>
    <property type="molecule type" value="Genomic_DNA"/>
</dbReference>
<proteinExistence type="predicted"/>
<evidence type="ECO:0000313" key="3">
    <source>
        <dbReference type="Proteomes" id="UP001596492"/>
    </source>
</evidence>
<accession>A0ABW2IIJ8</accession>
<evidence type="ECO:0000256" key="1">
    <source>
        <dbReference type="SAM" id="Coils"/>
    </source>
</evidence>
<keyword evidence="3" id="KW-1185">Reference proteome</keyword>
<dbReference type="Proteomes" id="UP001596492">
    <property type="component" value="Unassembled WGS sequence"/>
</dbReference>
<evidence type="ECO:0000313" key="2">
    <source>
        <dbReference type="EMBL" id="MFC7290898.1"/>
    </source>
</evidence>
<protein>
    <submittedName>
        <fullName evidence="2">Uncharacterized protein</fullName>
    </submittedName>
</protein>
<feature type="coiled-coil region" evidence="1">
    <location>
        <begin position="44"/>
        <end position="73"/>
    </location>
</feature>
<gene>
    <name evidence="2" type="ORF">ACFQS8_04675</name>
</gene>
<name>A0ABW2IIJ8_9PROT</name>
<keyword evidence="1" id="KW-0175">Coiled coil</keyword>
<organism evidence="2 3">
    <name type="scientific">Hirschia litorea</name>
    <dbReference type="NCBI Taxonomy" id="1199156"/>
    <lineage>
        <taxon>Bacteria</taxon>
        <taxon>Pseudomonadati</taxon>
        <taxon>Pseudomonadota</taxon>
        <taxon>Alphaproteobacteria</taxon>
        <taxon>Hyphomonadales</taxon>
        <taxon>Hyphomonadaceae</taxon>
        <taxon>Hirschia</taxon>
    </lineage>
</organism>